<evidence type="ECO:0000313" key="1">
    <source>
        <dbReference type="EMBL" id="CAB9528297.1"/>
    </source>
</evidence>
<protein>
    <submittedName>
        <fullName evidence="1">Uncharacterized protein</fullName>
    </submittedName>
</protein>
<organism evidence="1 2">
    <name type="scientific">Seminavis robusta</name>
    <dbReference type="NCBI Taxonomy" id="568900"/>
    <lineage>
        <taxon>Eukaryota</taxon>
        <taxon>Sar</taxon>
        <taxon>Stramenopiles</taxon>
        <taxon>Ochrophyta</taxon>
        <taxon>Bacillariophyta</taxon>
        <taxon>Bacillariophyceae</taxon>
        <taxon>Bacillariophycidae</taxon>
        <taxon>Naviculales</taxon>
        <taxon>Naviculaceae</taxon>
        <taxon>Seminavis</taxon>
    </lineage>
</organism>
<keyword evidence="2" id="KW-1185">Reference proteome</keyword>
<dbReference type="Proteomes" id="UP001153069">
    <property type="component" value="Unassembled WGS sequence"/>
</dbReference>
<evidence type="ECO:0000313" key="2">
    <source>
        <dbReference type="Proteomes" id="UP001153069"/>
    </source>
</evidence>
<proteinExistence type="predicted"/>
<sequence length="673" mass="77050">MTVEMSNASSESSNAVIFSRRQTCMALLLFVGGFLMFHDVDVARRAMEESRPSEHNRMIRETPLGDRLWVKLAQEERTKFHERLRRDYGNENFANIFLLQDSDDETQSHGRTIYTSPHGLSWDRLKRKLMIKILDAKVAAMKRASGEKMTDRHQHEDAEVEYSIRRLTARSLSSHTGDERYYSKFVWATGGHSSAAGHGNFLPEAYTAVLEKRVKPIFASLGIEFVAKPYAMGGTPSGEEVALCIEQIFGDDIDLLVWDYGMMDSSRYLEWRQLLYTYHTAMGRNRPASIGIDFAGDKTRIKIYAELEALGMTVFYENRTMIKQMKDAIPDSQGLTDAEIDQMPPLVKQLRCGAGLERGEPGCRSCKYNETICPRRKGMSSWHPGWKMHALSGNSLALFLTEALMDAVAQLDSRPDQDWQALLDQYNAEEEADYARILESDIPPELSPIANWILGSDDESPFGNVDIRELYKRRSFCHTALLPSDIRYKGLLTQNFTHTGGWDSSYDKGIPKPTKSDPVQEVDTGEMILAFDPRERNKWCPETTRIDFKDFYFLSSKEGWKSLTIPNGAEQQYYGLDTADMMGMVLMCLTQCDWGECKNEDMRDQFDKGHLEMTVNGVQVVEYTKIGICWALKGKDNSYRWEPNEQKKYEIRARLHSKEKGFSYLRFSSFILV</sequence>
<comment type="caution">
    <text evidence="1">The sequence shown here is derived from an EMBL/GenBank/DDBJ whole genome shotgun (WGS) entry which is preliminary data.</text>
</comment>
<reference evidence="1" key="1">
    <citation type="submission" date="2020-06" db="EMBL/GenBank/DDBJ databases">
        <authorList>
            <consortium name="Plant Systems Biology data submission"/>
        </authorList>
    </citation>
    <scope>NUCLEOTIDE SEQUENCE</scope>
    <source>
        <strain evidence="1">D6</strain>
    </source>
</reference>
<name>A0A9N8HWJ2_9STRA</name>
<gene>
    <name evidence="1" type="ORF">SEMRO_2193_G318450.1</name>
</gene>
<dbReference type="OrthoDB" id="43171at2759"/>
<dbReference type="AlphaFoldDB" id="A0A9N8HWJ2"/>
<accession>A0A9N8HWJ2</accession>
<dbReference type="EMBL" id="CAICTM010002191">
    <property type="protein sequence ID" value="CAB9528297.1"/>
    <property type="molecule type" value="Genomic_DNA"/>
</dbReference>